<dbReference type="Pfam" id="PF04055">
    <property type="entry name" value="Radical_SAM"/>
    <property type="match status" value="1"/>
</dbReference>
<name>A0A7C4E005_CALS0</name>
<sequence length="284" mass="32318">MIEFGSYKIAPPLVKPSKLTRKEAGGVGKNLSDGWAINFAIGCTFGCRFCYVDSIHKLYSSPRAGRLVDKDWGYYFATPTNLDEVIEQTPWSRWRGEEVLLSSTHDPYLPQLAGWTRKILEHGLRCGVRFCIQTRSPLVLQDLDLLEKYREQVRVQVSVATFSTELARAIEPRVTTPQRRLDIIRHAREAGLRTGVIIAPILPPCRLRPDVEGDLMQIFDALGRVRPDMVYGETLHIRGMNMTYLANALGEELSVDYSFDQRVGKLFTALLMQHGLNGRYWFGR</sequence>
<protein>
    <submittedName>
        <fullName evidence="6">Radical SAM protein</fullName>
    </submittedName>
</protein>
<evidence type="ECO:0000259" key="4">
    <source>
        <dbReference type="PROSITE" id="PS51918"/>
    </source>
</evidence>
<organism evidence="6">
    <name type="scientific">Caldiarchaeum subterraneum</name>
    <dbReference type="NCBI Taxonomy" id="311458"/>
    <lineage>
        <taxon>Archaea</taxon>
        <taxon>Nitrososphaerota</taxon>
        <taxon>Candidatus Caldarchaeales</taxon>
        <taxon>Candidatus Caldarchaeaceae</taxon>
        <taxon>Candidatus Caldarchaeum</taxon>
    </lineage>
</organism>
<dbReference type="InterPro" id="IPR058240">
    <property type="entry name" value="rSAM_sf"/>
</dbReference>
<dbReference type="SFLD" id="SFLDG01084">
    <property type="entry name" value="Uncharacterised_Radical_SAM_Su"/>
    <property type="match status" value="1"/>
</dbReference>
<keyword evidence="1" id="KW-0479">Metal-binding</keyword>
<dbReference type="SFLD" id="SFLDS00029">
    <property type="entry name" value="Radical_SAM"/>
    <property type="match status" value="1"/>
</dbReference>
<feature type="domain" description="Radical SAM core" evidence="4">
    <location>
        <begin position="29"/>
        <end position="279"/>
    </location>
</feature>
<dbReference type="InterPro" id="IPR040086">
    <property type="entry name" value="MJ0683-like"/>
</dbReference>
<evidence type="ECO:0000256" key="3">
    <source>
        <dbReference type="ARBA" id="ARBA00023014"/>
    </source>
</evidence>
<evidence type="ECO:0000313" key="6">
    <source>
        <dbReference type="EMBL" id="HGN90544.1"/>
    </source>
</evidence>
<keyword evidence="2" id="KW-0408">Iron</keyword>
<dbReference type="CDD" id="cd01335">
    <property type="entry name" value="Radical_SAM"/>
    <property type="match status" value="1"/>
</dbReference>
<reference evidence="6" key="1">
    <citation type="journal article" date="2020" name="mSystems">
        <title>Genome- and Community-Level Interaction Insights into Carbon Utilization and Element Cycling Functions of Hydrothermarchaeota in Hydrothermal Sediment.</title>
        <authorList>
            <person name="Zhou Z."/>
            <person name="Liu Y."/>
            <person name="Xu W."/>
            <person name="Pan J."/>
            <person name="Luo Z.H."/>
            <person name="Li M."/>
        </authorList>
    </citation>
    <scope>NUCLEOTIDE SEQUENCE [LARGE SCALE GENOMIC DNA]</scope>
    <source>
        <strain evidence="6">SpSt-613</strain>
        <strain evidence="5">SpSt-669</strain>
    </source>
</reference>
<dbReference type="PANTHER" id="PTHR43432:SF3">
    <property type="entry name" value="SLR0285 PROTEIN"/>
    <property type="match status" value="1"/>
</dbReference>
<gene>
    <name evidence="6" type="ORF">ENT82_05390</name>
    <name evidence="5" type="ORF">ENU43_04125</name>
</gene>
<proteinExistence type="predicted"/>
<evidence type="ECO:0000256" key="1">
    <source>
        <dbReference type="ARBA" id="ARBA00022723"/>
    </source>
</evidence>
<dbReference type="EMBL" id="DTAD01000058">
    <property type="protein sequence ID" value="HGN90544.1"/>
    <property type="molecule type" value="Genomic_DNA"/>
</dbReference>
<dbReference type="GO" id="GO:0003824">
    <property type="term" value="F:catalytic activity"/>
    <property type="evidence" value="ECO:0007669"/>
    <property type="project" value="InterPro"/>
</dbReference>
<keyword evidence="3" id="KW-0411">Iron-sulfur</keyword>
<evidence type="ECO:0000256" key="2">
    <source>
        <dbReference type="ARBA" id="ARBA00023004"/>
    </source>
</evidence>
<dbReference type="PROSITE" id="PS51918">
    <property type="entry name" value="RADICAL_SAM"/>
    <property type="match status" value="1"/>
</dbReference>
<dbReference type="PANTHER" id="PTHR43432">
    <property type="entry name" value="SLR0285 PROTEIN"/>
    <property type="match status" value="1"/>
</dbReference>
<dbReference type="AlphaFoldDB" id="A0A7C4E005"/>
<evidence type="ECO:0000313" key="5">
    <source>
        <dbReference type="EMBL" id="HGL40834.1"/>
    </source>
</evidence>
<dbReference type="Gene3D" id="3.80.30.30">
    <property type="match status" value="1"/>
</dbReference>
<dbReference type="InterPro" id="IPR007197">
    <property type="entry name" value="rSAM"/>
</dbReference>
<dbReference type="GO" id="GO:0051536">
    <property type="term" value="F:iron-sulfur cluster binding"/>
    <property type="evidence" value="ECO:0007669"/>
    <property type="project" value="UniProtKB-KW"/>
</dbReference>
<dbReference type="GO" id="GO:0046872">
    <property type="term" value="F:metal ion binding"/>
    <property type="evidence" value="ECO:0007669"/>
    <property type="project" value="UniProtKB-KW"/>
</dbReference>
<dbReference type="SUPFAM" id="SSF102114">
    <property type="entry name" value="Radical SAM enzymes"/>
    <property type="match status" value="1"/>
</dbReference>
<dbReference type="EMBL" id="DTCM01000053">
    <property type="protein sequence ID" value="HGL40834.1"/>
    <property type="molecule type" value="Genomic_DNA"/>
</dbReference>
<accession>A0A7C4E005</accession>
<comment type="caution">
    <text evidence="6">The sequence shown here is derived from an EMBL/GenBank/DDBJ whole genome shotgun (WGS) entry which is preliminary data.</text>
</comment>